<keyword evidence="10" id="KW-0472">Membrane</keyword>
<dbReference type="PRINTS" id="PR00725">
    <property type="entry name" value="DADACBPTASE1"/>
</dbReference>
<dbReference type="InterPro" id="IPR001967">
    <property type="entry name" value="Peptidase_S11_N"/>
</dbReference>
<dbReference type="OrthoDB" id="9791132at2"/>
<evidence type="ECO:0000256" key="5">
    <source>
        <dbReference type="ARBA" id="ARBA00022984"/>
    </source>
</evidence>
<dbReference type="InterPro" id="IPR018044">
    <property type="entry name" value="Peptidase_S11"/>
</dbReference>
<evidence type="ECO:0000259" key="11">
    <source>
        <dbReference type="Pfam" id="PF00768"/>
    </source>
</evidence>
<gene>
    <name evidence="12" type="ORF">E4U82_11370</name>
</gene>
<evidence type="ECO:0000256" key="6">
    <source>
        <dbReference type="ARBA" id="ARBA00023316"/>
    </source>
</evidence>
<dbReference type="GO" id="GO:0006508">
    <property type="term" value="P:proteolysis"/>
    <property type="evidence" value="ECO:0007669"/>
    <property type="project" value="InterPro"/>
</dbReference>
<dbReference type="Gene3D" id="3.40.710.10">
    <property type="entry name" value="DD-peptidase/beta-lactamase superfamily"/>
    <property type="match status" value="1"/>
</dbReference>
<dbReference type="PANTHER" id="PTHR21581:SF33">
    <property type="entry name" value="D-ALANYL-D-ALANINE CARBOXYPEPTIDASE DACB"/>
    <property type="match status" value="1"/>
</dbReference>
<dbReference type="GO" id="GO:0071555">
    <property type="term" value="P:cell wall organization"/>
    <property type="evidence" value="ECO:0007669"/>
    <property type="project" value="UniProtKB-KW"/>
</dbReference>
<accession>A0A4Y9ABS9</accession>
<evidence type="ECO:0000256" key="7">
    <source>
        <dbReference type="PIRSR" id="PIRSR618044-1"/>
    </source>
</evidence>
<feature type="active site" evidence="7">
    <location>
        <position position="76"/>
    </location>
</feature>
<keyword evidence="10" id="KW-1133">Transmembrane helix</keyword>
<keyword evidence="13" id="KW-1185">Reference proteome</keyword>
<dbReference type="AlphaFoldDB" id="A0A4Y9ABS9"/>
<evidence type="ECO:0000313" key="12">
    <source>
        <dbReference type="EMBL" id="TFJ92637.1"/>
    </source>
</evidence>
<keyword evidence="12" id="KW-0645">Protease</keyword>
<dbReference type="SUPFAM" id="SSF56601">
    <property type="entry name" value="beta-lactamase/transpeptidase-like"/>
    <property type="match status" value="1"/>
</dbReference>
<name>A0A4Y9ABS9_9BACI</name>
<reference evidence="12 13" key="1">
    <citation type="submission" date="2019-03" db="EMBL/GenBank/DDBJ databases">
        <title>Genome sequence of Lentibacillus salicampi ATCC BAA-719.</title>
        <authorList>
            <person name="Maclea K.S."/>
            <person name="Simoes Junior M."/>
        </authorList>
    </citation>
    <scope>NUCLEOTIDE SEQUENCE [LARGE SCALE GENOMIC DNA]</scope>
    <source>
        <strain evidence="12 13">ATCC BAA-719</strain>
    </source>
</reference>
<evidence type="ECO:0000313" key="13">
    <source>
        <dbReference type="Proteomes" id="UP000298484"/>
    </source>
</evidence>
<keyword evidence="4" id="KW-0133">Cell shape</keyword>
<keyword evidence="12" id="KW-0121">Carboxypeptidase</keyword>
<comment type="caution">
    <text evidence="12">The sequence shown here is derived from an EMBL/GenBank/DDBJ whole genome shotgun (WGS) entry which is preliminary data.</text>
</comment>
<keyword evidence="5" id="KW-0573">Peptidoglycan synthesis</keyword>
<dbReference type="InterPro" id="IPR012338">
    <property type="entry name" value="Beta-lactam/transpept-like"/>
</dbReference>
<organism evidence="12 13">
    <name type="scientific">Lentibacillus salicampi</name>
    <dbReference type="NCBI Taxonomy" id="175306"/>
    <lineage>
        <taxon>Bacteria</taxon>
        <taxon>Bacillati</taxon>
        <taxon>Bacillota</taxon>
        <taxon>Bacilli</taxon>
        <taxon>Bacillales</taxon>
        <taxon>Bacillaceae</taxon>
        <taxon>Lentibacillus</taxon>
    </lineage>
</organism>
<protein>
    <submittedName>
        <fullName evidence="12">D-alanyl-D-alanine carboxypeptidase</fullName>
    </submittedName>
</protein>
<dbReference type="Proteomes" id="UP000298484">
    <property type="component" value="Unassembled WGS sequence"/>
</dbReference>
<evidence type="ECO:0000256" key="2">
    <source>
        <dbReference type="ARBA" id="ARBA00022729"/>
    </source>
</evidence>
<evidence type="ECO:0000256" key="8">
    <source>
        <dbReference type="PIRSR" id="PIRSR618044-2"/>
    </source>
</evidence>
<keyword evidence="6" id="KW-0961">Cell wall biogenesis/degradation</keyword>
<feature type="transmembrane region" description="Helical" evidence="10">
    <location>
        <begin position="314"/>
        <end position="338"/>
    </location>
</feature>
<evidence type="ECO:0000256" key="3">
    <source>
        <dbReference type="ARBA" id="ARBA00022801"/>
    </source>
</evidence>
<sequence length="350" mass="38864">MLRQVMSSMKKNADTAMYPASLTKIATAIYVIETADLDDMVTVSGNARDTEGTSVFLEEGEQVSLKKLVQGLLINSGNDAGVAIAEHVGGSVGQFTSELNGYLQQKVGVQNTHFENPHGLFDSGHVTTAQDLAAITRYAIQNETFREIFGTVELAWDGESWDTTLLTHHKLMRERPYDGITGGKTGFVNQSGFTLATTAKRDDLNLIVITLNANMQKDAYQDTINLLDYGFGRFTHSTIAKGMTFETDDTEYKTTQPLTITHKTDGELQKDVSEEGVLKVRKRKGEVVDTFQLEKTKQDRRSETAKSDVKKNSVLGSSALMAVVSIVVVMIGIIGVLYRRKRKREERFFW</sequence>
<feature type="domain" description="Peptidase S11 D-alanyl-D-alanine carboxypeptidase A N-terminal" evidence="11">
    <location>
        <begin position="10"/>
        <end position="214"/>
    </location>
</feature>
<dbReference type="PANTHER" id="PTHR21581">
    <property type="entry name" value="D-ALANYL-D-ALANINE CARBOXYPEPTIDASE"/>
    <property type="match status" value="1"/>
</dbReference>
<evidence type="ECO:0000256" key="10">
    <source>
        <dbReference type="SAM" id="Phobius"/>
    </source>
</evidence>
<proteinExistence type="inferred from homology"/>
<comment type="similarity">
    <text evidence="1 9">Belongs to the peptidase S11 family.</text>
</comment>
<dbReference type="GO" id="GO:0009252">
    <property type="term" value="P:peptidoglycan biosynthetic process"/>
    <property type="evidence" value="ECO:0007669"/>
    <property type="project" value="UniProtKB-KW"/>
</dbReference>
<feature type="active site" description="Acyl-ester intermediate" evidence="7">
    <location>
        <position position="21"/>
    </location>
</feature>
<feature type="active site" description="Proton acceptor" evidence="7">
    <location>
        <position position="24"/>
    </location>
</feature>
<dbReference type="GO" id="GO:0008360">
    <property type="term" value="P:regulation of cell shape"/>
    <property type="evidence" value="ECO:0007669"/>
    <property type="project" value="UniProtKB-KW"/>
</dbReference>
<feature type="binding site" evidence="8">
    <location>
        <position position="184"/>
    </location>
    <ligand>
        <name>substrate</name>
    </ligand>
</feature>
<dbReference type="GO" id="GO:0009002">
    <property type="term" value="F:serine-type D-Ala-D-Ala carboxypeptidase activity"/>
    <property type="evidence" value="ECO:0007669"/>
    <property type="project" value="InterPro"/>
</dbReference>
<dbReference type="EMBL" id="SRHY01000018">
    <property type="protein sequence ID" value="TFJ92637.1"/>
    <property type="molecule type" value="Genomic_DNA"/>
</dbReference>
<evidence type="ECO:0000256" key="9">
    <source>
        <dbReference type="RuleBase" id="RU004016"/>
    </source>
</evidence>
<keyword evidence="2" id="KW-0732">Signal</keyword>
<evidence type="ECO:0000256" key="4">
    <source>
        <dbReference type="ARBA" id="ARBA00022960"/>
    </source>
</evidence>
<dbReference type="Pfam" id="PF00768">
    <property type="entry name" value="Peptidase_S11"/>
    <property type="match status" value="1"/>
</dbReference>
<keyword evidence="10" id="KW-0812">Transmembrane</keyword>
<evidence type="ECO:0000256" key="1">
    <source>
        <dbReference type="ARBA" id="ARBA00007164"/>
    </source>
</evidence>
<keyword evidence="3" id="KW-0378">Hydrolase</keyword>